<dbReference type="InterPro" id="IPR038765">
    <property type="entry name" value="Papain-like_cys_pep_sf"/>
</dbReference>
<dbReference type="PROSITE" id="PS00972">
    <property type="entry name" value="USP_1"/>
    <property type="match status" value="1"/>
</dbReference>
<keyword evidence="1" id="KW-0378">Hydrolase</keyword>
<evidence type="ECO:0000256" key="2">
    <source>
        <dbReference type="SAM" id="MobiDB-lite"/>
    </source>
</evidence>
<dbReference type="Proteomes" id="UP000317494">
    <property type="component" value="Unassembled WGS sequence"/>
</dbReference>
<dbReference type="GO" id="GO:0016579">
    <property type="term" value="P:protein deubiquitination"/>
    <property type="evidence" value="ECO:0007669"/>
    <property type="project" value="InterPro"/>
</dbReference>
<accession>A0A507D784</accession>
<evidence type="ECO:0000259" key="3">
    <source>
        <dbReference type="PROSITE" id="PS50235"/>
    </source>
</evidence>
<name>A0A507D784_9FUNG</name>
<feature type="compositionally biased region" description="Low complexity" evidence="2">
    <location>
        <begin position="50"/>
        <end position="71"/>
    </location>
</feature>
<protein>
    <recommendedName>
        <fullName evidence="1">Ubiquitin carboxyl-terminal hydrolase</fullName>
        <ecNumber evidence="1">3.4.19.12</ecNumber>
    </recommendedName>
</protein>
<gene>
    <name evidence="4" type="ORF">SeLEV6574_g04234</name>
    <name evidence="5" type="ORF">SeMB42_g03364</name>
</gene>
<keyword evidence="1" id="KW-0788">Thiol protease</keyword>
<dbReference type="AlphaFoldDB" id="A0A507D784"/>
<evidence type="ECO:0000313" key="4">
    <source>
        <dbReference type="EMBL" id="TPX44874.1"/>
    </source>
</evidence>
<dbReference type="SUPFAM" id="SSF54001">
    <property type="entry name" value="Cysteine proteinases"/>
    <property type="match status" value="1"/>
</dbReference>
<evidence type="ECO:0000313" key="5">
    <source>
        <dbReference type="EMBL" id="TPX47334.1"/>
    </source>
</evidence>
<evidence type="ECO:0000256" key="1">
    <source>
        <dbReference type="RuleBase" id="RU366025"/>
    </source>
</evidence>
<dbReference type="VEuPathDB" id="FungiDB:SeMB42_g03364"/>
<dbReference type="CDD" id="cd02674">
    <property type="entry name" value="Peptidase_C19R"/>
    <property type="match status" value="1"/>
</dbReference>
<feature type="region of interest" description="Disordered" evidence="2">
    <location>
        <begin position="87"/>
        <end position="154"/>
    </location>
</feature>
<dbReference type="GO" id="GO:0004843">
    <property type="term" value="F:cysteine-type deubiquitinase activity"/>
    <property type="evidence" value="ECO:0007669"/>
    <property type="project" value="UniProtKB-UniRule"/>
</dbReference>
<dbReference type="EC" id="3.4.19.12" evidence="1"/>
<feature type="domain" description="USP" evidence="3">
    <location>
        <begin position="248"/>
        <end position="591"/>
    </location>
</feature>
<keyword evidence="6" id="KW-1185">Reference proteome</keyword>
<evidence type="ECO:0000313" key="6">
    <source>
        <dbReference type="Proteomes" id="UP000317494"/>
    </source>
</evidence>
<dbReference type="InterPro" id="IPR050185">
    <property type="entry name" value="Ub_carboxyl-term_hydrolase"/>
</dbReference>
<dbReference type="STRING" id="286115.A0A507D784"/>
<dbReference type="EMBL" id="QEAM01000164">
    <property type="protein sequence ID" value="TPX44874.1"/>
    <property type="molecule type" value="Genomic_DNA"/>
</dbReference>
<keyword evidence="1" id="KW-0645">Protease</keyword>
<proteinExistence type="inferred from homology"/>
<evidence type="ECO:0000313" key="7">
    <source>
        <dbReference type="Proteomes" id="UP000320475"/>
    </source>
</evidence>
<dbReference type="GO" id="GO:0006508">
    <property type="term" value="P:proteolysis"/>
    <property type="evidence" value="ECO:0007669"/>
    <property type="project" value="UniProtKB-KW"/>
</dbReference>
<dbReference type="Gene3D" id="3.90.70.10">
    <property type="entry name" value="Cysteine proteinases"/>
    <property type="match status" value="1"/>
</dbReference>
<comment type="catalytic activity">
    <reaction evidence="1">
        <text>Thiol-dependent hydrolysis of ester, thioester, amide, peptide and isopeptide bonds formed by the C-terminal Gly of ubiquitin (a 76-residue protein attached to proteins as an intracellular targeting signal).</text>
        <dbReference type="EC" id="3.4.19.12"/>
    </reaction>
</comment>
<feature type="region of interest" description="Disordered" evidence="2">
    <location>
        <begin position="43"/>
        <end position="71"/>
    </location>
</feature>
<dbReference type="EMBL" id="QEAN01000118">
    <property type="protein sequence ID" value="TPX47334.1"/>
    <property type="molecule type" value="Genomic_DNA"/>
</dbReference>
<reference evidence="6 7" key="1">
    <citation type="journal article" date="2019" name="Sci. Rep.">
        <title>Comparative genomics of chytrid fungi reveal insights into the obligate biotrophic and pathogenic lifestyle of Synchytrium endobioticum.</title>
        <authorList>
            <person name="van de Vossenberg B.T.L.H."/>
            <person name="Warris S."/>
            <person name="Nguyen H.D.T."/>
            <person name="van Gent-Pelzer M.P.E."/>
            <person name="Joly D.L."/>
            <person name="van de Geest H.C."/>
            <person name="Bonants P.J.M."/>
            <person name="Smith D.S."/>
            <person name="Levesque C.A."/>
            <person name="van der Lee T.A.J."/>
        </authorList>
    </citation>
    <scope>NUCLEOTIDE SEQUENCE [LARGE SCALE GENOMIC DNA]</scope>
    <source>
        <strain evidence="4 7">LEV6574</strain>
        <strain evidence="5 6">MB42</strain>
    </source>
</reference>
<dbReference type="PANTHER" id="PTHR21646">
    <property type="entry name" value="UBIQUITIN CARBOXYL-TERMINAL HYDROLASE"/>
    <property type="match status" value="1"/>
</dbReference>
<dbReference type="PANTHER" id="PTHR21646:SF46">
    <property type="entry name" value="UBIQUITIN CARBOXYL-TERMINAL HYDROLASE"/>
    <property type="match status" value="1"/>
</dbReference>
<organism evidence="5 6">
    <name type="scientific">Synchytrium endobioticum</name>
    <dbReference type="NCBI Taxonomy" id="286115"/>
    <lineage>
        <taxon>Eukaryota</taxon>
        <taxon>Fungi</taxon>
        <taxon>Fungi incertae sedis</taxon>
        <taxon>Chytridiomycota</taxon>
        <taxon>Chytridiomycota incertae sedis</taxon>
        <taxon>Chytridiomycetes</taxon>
        <taxon>Synchytriales</taxon>
        <taxon>Synchytriaceae</taxon>
        <taxon>Synchytrium</taxon>
    </lineage>
</organism>
<dbReference type="OrthoDB" id="292964at2759"/>
<dbReference type="PROSITE" id="PS50235">
    <property type="entry name" value="USP_3"/>
    <property type="match status" value="1"/>
</dbReference>
<dbReference type="InterPro" id="IPR028889">
    <property type="entry name" value="USP"/>
</dbReference>
<dbReference type="Proteomes" id="UP000320475">
    <property type="component" value="Unassembled WGS sequence"/>
</dbReference>
<dbReference type="InterPro" id="IPR018200">
    <property type="entry name" value="USP_CS"/>
</dbReference>
<sequence>MQCDANIYAVQQMKQFHITTSDGPSSAPPAFDIASPGRRLLSRTQHAIPTPTTRTSTTTSTRTSPTYTSATSANVLTLHTLSINTHTLSSPSSLSSSSNVSSSSTSEPTPLLPHHQPSKASMASPSSTISSQSIHLLPKRPAPPAPRMGTSASSAVSQIRAARYKPPADLNWQLPATSVILSPTSSSNTISKSIHSYHPHALATSTTSTARPLSFKSAKVVPVIRSSHASADSFSTARVSNASSCELVGLRNLGNTCFMNSVIQCLNGIIPLVQIFLSGAYKTHINRSNPLGSKGIVTESFAELTSSLWTGKEKAVQPSMFKSTIGSFASQFRGCEQHDSHEFLSFLLDAIHEDLKDARAVDAGRHATMQGPDDEDLCEDAAAARNWDRYLARNKSVIVDLFQGQLKSQLGCETCGHRCTTFDSMMYLSVPVPSSVSVPYKSGAVTLDDCLATFHQEETLEASDAWHCPQCNAKRRATKQLSIQKLPAILLVHLKRFSFSGMRGRKVDTLVHFPLEKLDLGQYTAGASAAFDLVAVSNHIGSASGGHYTAYVQRTFRGCREWYLFDDARVAKVDASSIVSRDAYILFYVRRAEKACL</sequence>
<dbReference type="Pfam" id="PF00443">
    <property type="entry name" value="UCH"/>
    <property type="match status" value="1"/>
</dbReference>
<dbReference type="PROSITE" id="PS00973">
    <property type="entry name" value="USP_2"/>
    <property type="match status" value="1"/>
</dbReference>
<comment type="caution">
    <text evidence="5">The sequence shown here is derived from an EMBL/GenBank/DDBJ whole genome shotgun (WGS) entry which is preliminary data.</text>
</comment>
<comment type="similarity">
    <text evidence="1">Belongs to the peptidase C19 family.</text>
</comment>
<dbReference type="InterPro" id="IPR001394">
    <property type="entry name" value="Peptidase_C19_UCH"/>
</dbReference>
<feature type="compositionally biased region" description="Low complexity" evidence="2">
    <location>
        <begin position="87"/>
        <end position="136"/>
    </location>
</feature>
<keyword evidence="1" id="KW-0833">Ubl conjugation pathway</keyword>